<gene>
    <name evidence="3" type="ORF">OVN521_LOCUS27684</name>
</gene>
<evidence type="ECO:0000313" key="3">
    <source>
        <dbReference type="EMBL" id="CAF4225573.1"/>
    </source>
</evidence>
<dbReference type="Proteomes" id="UP000663866">
    <property type="component" value="Unassembled WGS sequence"/>
</dbReference>
<dbReference type="EMBL" id="CAJOBG010007751">
    <property type="protein sequence ID" value="CAF4225573.1"/>
    <property type="molecule type" value="Genomic_DNA"/>
</dbReference>
<comment type="caution">
    <text evidence="3">The sequence shown here is derived from an EMBL/GenBank/DDBJ whole genome shotgun (WGS) entry which is preliminary data.</text>
</comment>
<organism evidence="3 4">
    <name type="scientific">Rotaria magnacalcarata</name>
    <dbReference type="NCBI Taxonomy" id="392030"/>
    <lineage>
        <taxon>Eukaryota</taxon>
        <taxon>Metazoa</taxon>
        <taxon>Spiralia</taxon>
        <taxon>Gnathifera</taxon>
        <taxon>Rotifera</taxon>
        <taxon>Eurotatoria</taxon>
        <taxon>Bdelloidea</taxon>
        <taxon>Philodinida</taxon>
        <taxon>Philodinidae</taxon>
        <taxon>Rotaria</taxon>
    </lineage>
</organism>
<keyword evidence="2" id="KW-0472">Membrane</keyword>
<protein>
    <submittedName>
        <fullName evidence="3">Uncharacterized protein</fullName>
    </submittedName>
</protein>
<evidence type="ECO:0000256" key="2">
    <source>
        <dbReference type="SAM" id="Phobius"/>
    </source>
</evidence>
<name>A0A820D3M7_9BILA</name>
<feature type="compositionally biased region" description="Pro residues" evidence="1">
    <location>
        <begin position="136"/>
        <end position="160"/>
    </location>
</feature>
<feature type="transmembrane region" description="Helical" evidence="2">
    <location>
        <begin position="28"/>
        <end position="60"/>
    </location>
</feature>
<sequence length="340" mass="37270">MVSDQNVYVNEDRENAEARRKKIFLTNFCCHCSFLCALLWSIVGFLLCAAVVIIPIVVLITVTAPAQTTPIQARTTTAAIAESRTTIVTATRTTVLNIPKTTATIMSHTTTATTTTISTTTATTTMSTTTATTTMTPPPQQQQQAPPPPQQQQAPPPPPQQQQQQQLETRRQRQEITVIWQCLFVLDIHVCVPACPTYQACSDRVCVGSGEFGISVTWSRPGDGDIVVTTPLRKSIYYSNKGPSAATDQGQLDHDDTSNTGPENIFWNVTAPTGVYHICFQQHSFSMPSSVTNPITATFQIRKPRAVTQTLTKTFVNGHRITPHTCNHTMLTYVGSVNYP</sequence>
<dbReference type="AlphaFoldDB" id="A0A820D3M7"/>
<keyword evidence="4" id="KW-1185">Reference proteome</keyword>
<feature type="compositionally biased region" description="Low complexity" evidence="1">
    <location>
        <begin position="117"/>
        <end position="135"/>
    </location>
</feature>
<keyword evidence="2" id="KW-0812">Transmembrane</keyword>
<evidence type="ECO:0000313" key="4">
    <source>
        <dbReference type="Proteomes" id="UP000663866"/>
    </source>
</evidence>
<accession>A0A820D3M7</accession>
<keyword evidence="2" id="KW-1133">Transmembrane helix</keyword>
<proteinExistence type="predicted"/>
<evidence type="ECO:0000256" key="1">
    <source>
        <dbReference type="SAM" id="MobiDB-lite"/>
    </source>
</evidence>
<reference evidence="3" key="1">
    <citation type="submission" date="2021-02" db="EMBL/GenBank/DDBJ databases">
        <authorList>
            <person name="Nowell W R."/>
        </authorList>
    </citation>
    <scope>NUCLEOTIDE SEQUENCE</scope>
</reference>
<feature type="region of interest" description="Disordered" evidence="1">
    <location>
        <begin position="117"/>
        <end position="169"/>
    </location>
</feature>